<evidence type="ECO:0000259" key="1">
    <source>
        <dbReference type="PROSITE" id="PS51352"/>
    </source>
</evidence>
<dbReference type="InterPro" id="IPR036249">
    <property type="entry name" value="Thioredoxin-like_sf"/>
</dbReference>
<dbReference type="RefSeq" id="WP_183590125.1">
    <property type="nucleotide sequence ID" value="NZ_JACHCA010000029.1"/>
</dbReference>
<dbReference type="GO" id="GO:0016853">
    <property type="term" value="F:isomerase activity"/>
    <property type="evidence" value="ECO:0007669"/>
    <property type="project" value="UniProtKB-KW"/>
</dbReference>
<sequence>MKTSYFIFLIIVIGCYPSANYGQVKPLKIGDQVPDVILSQISKATVSTTKLSDYKGKLLILDFWATWCSPCVSMLYKTDSLQKAFDGKAQFLPVTYQDKKTVGDFLNKLNTVRHLKLTSVIADSVLNNLFEHSSIPFYAWVDSQGELIATTEANQITKANIEKVINGDLSTIKSIAGQRPRFIDLNKPLFVTGIPLSYDQNDTITATVEPLERSEILQQSILSRYKAGLPGKLRCDSTHFMVTNTPIINFYRLYYGISFFKTNPFICWSNSRCKVEIADSVLKDKITSDKSGQAYLDWSVNNAYNYELVWAKCTSWPEKFSLLADDLERYFGKPYGIEALVEKRLTPSNILTLQTNTGNLKTEGGKPDEQHDAFSYLQHNLPLSHLISSLESYFWQLSDRPIFNETNYDKNVDIELHCKMSDFDAVNKELKKYGLQFKDGQRLADVLIIRKSVKTP</sequence>
<dbReference type="SUPFAM" id="SSF52833">
    <property type="entry name" value="Thioredoxin-like"/>
    <property type="match status" value="1"/>
</dbReference>
<dbReference type="InterPro" id="IPR013766">
    <property type="entry name" value="Thioredoxin_domain"/>
</dbReference>
<dbReference type="PANTHER" id="PTHR42852:SF13">
    <property type="entry name" value="PROTEIN DIPZ"/>
    <property type="match status" value="1"/>
</dbReference>
<dbReference type="GO" id="GO:0016491">
    <property type="term" value="F:oxidoreductase activity"/>
    <property type="evidence" value="ECO:0007669"/>
    <property type="project" value="InterPro"/>
</dbReference>
<dbReference type="EMBL" id="JACHCA010000029">
    <property type="protein sequence ID" value="MBB6131716.1"/>
    <property type="molecule type" value="Genomic_DNA"/>
</dbReference>
<evidence type="ECO:0000313" key="3">
    <source>
        <dbReference type="Proteomes" id="UP000548326"/>
    </source>
</evidence>
<proteinExistence type="predicted"/>
<name>A0A841JQ34_9SPHI</name>
<dbReference type="AlphaFoldDB" id="A0A841JQ34"/>
<dbReference type="CDD" id="cd02966">
    <property type="entry name" value="TlpA_like_family"/>
    <property type="match status" value="1"/>
</dbReference>
<organism evidence="2 3">
    <name type="scientific">Mucilaginibacter lappiensis</name>
    <dbReference type="NCBI Taxonomy" id="354630"/>
    <lineage>
        <taxon>Bacteria</taxon>
        <taxon>Pseudomonadati</taxon>
        <taxon>Bacteroidota</taxon>
        <taxon>Sphingobacteriia</taxon>
        <taxon>Sphingobacteriales</taxon>
        <taxon>Sphingobacteriaceae</taxon>
        <taxon>Mucilaginibacter</taxon>
    </lineage>
</organism>
<gene>
    <name evidence="2" type="ORF">HDF22_005867</name>
</gene>
<reference evidence="2 3" key="1">
    <citation type="submission" date="2020-08" db="EMBL/GenBank/DDBJ databases">
        <title>Genomic Encyclopedia of Type Strains, Phase IV (KMG-V): Genome sequencing to study the core and pangenomes of soil and plant-associated prokaryotes.</title>
        <authorList>
            <person name="Whitman W."/>
        </authorList>
    </citation>
    <scope>NUCLEOTIDE SEQUENCE [LARGE SCALE GENOMIC DNA]</scope>
    <source>
        <strain evidence="2 3">MP601</strain>
    </source>
</reference>
<feature type="domain" description="Thioredoxin" evidence="1">
    <location>
        <begin position="27"/>
        <end position="170"/>
    </location>
</feature>
<keyword evidence="2" id="KW-0413">Isomerase</keyword>
<dbReference type="Gene3D" id="3.40.30.10">
    <property type="entry name" value="Glutaredoxin"/>
    <property type="match status" value="1"/>
</dbReference>
<dbReference type="Proteomes" id="UP000548326">
    <property type="component" value="Unassembled WGS sequence"/>
</dbReference>
<comment type="caution">
    <text evidence="2">The sequence shown here is derived from an EMBL/GenBank/DDBJ whole genome shotgun (WGS) entry which is preliminary data.</text>
</comment>
<dbReference type="InterPro" id="IPR050553">
    <property type="entry name" value="Thioredoxin_ResA/DsbE_sf"/>
</dbReference>
<accession>A0A841JQ34</accession>
<dbReference type="Pfam" id="PF08534">
    <property type="entry name" value="Redoxin"/>
    <property type="match status" value="1"/>
</dbReference>
<dbReference type="InterPro" id="IPR013740">
    <property type="entry name" value="Redoxin"/>
</dbReference>
<dbReference type="PROSITE" id="PS51352">
    <property type="entry name" value="THIOREDOXIN_2"/>
    <property type="match status" value="1"/>
</dbReference>
<protein>
    <submittedName>
        <fullName evidence="2">Thiol-disulfide isomerase/thioredoxin</fullName>
    </submittedName>
</protein>
<dbReference type="PANTHER" id="PTHR42852">
    <property type="entry name" value="THIOL:DISULFIDE INTERCHANGE PROTEIN DSBE"/>
    <property type="match status" value="1"/>
</dbReference>
<dbReference type="PROSITE" id="PS51257">
    <property type="entry name" value="PROKAR_LIPOPROTEIN"/>
    <property type="match status" value="1"/>
</dbReference>
<evidence type="ECO:0000313" key="2">
    <source>
        <dbReference type="EMBL" id="MBB6131716.1"/>
    </source>
</evidence>